<evidence type="ECO:0000256" key="10">
    <source>
        <dbReference type="ARBA" id="ARBA00023004"/>
    </source>
</evidence>
<evidence type="ECO:0000259" key="15">
    <source>
        <dbReference type="PROSITE" id="PS51007"/>
    </source>
</evidence>
<dbReference type="InterPro" id="IPR018391">
    <property type="entry name" value="PQQ_b-propeller_rpt"/>
</dbReference>
<dbReference type="InterPro" id="IPR011047">
    <property type="entry name" value="Quinoprotein_ADH-like_sf"/>
</dbReference>
<dbReference type="InterPro" id="IPR002372">
    <property type="entry name" value="PQQ_rpt_dom"/>
</dbReference>
<dbReference type="Pfam" id="PF13442">
    <property type="entry name" value="Cytochrome_CBB3"/>
    <property type="match status" value="1"/>
</dbReference>
<comment type="similarity">
    <text evidence="3">Belongs to the bacterial PQQ dehydrogenase family.</text>
</comment>
<protein>
    <submittedName>
        <fullName evidence="16">Alcohol dehydrogenase, PQQ family</fullName>
    </submittedName>
</protein>
<evidence type="ECO:0000256" key="6">
    <source>
        <dbReference type="ARBA" id="ARBA00022729"/>
    </source>
</evidence>
<keyword evidence="6 14" id="KW-0732">Signal</keyword>
<dbReference type="PROSITE" id="PS00364">
    <property type="entry name" value="BACTERIAL_PQQ_2"/>
    <property type="match status" value="1"/>
</dbReference>
<dbReference type="GO" id="GO:0016020">
    <property type="term" value="C:membrane"/>
    <property type="evidence" value="ECO:0007669"/>
    <property type="project" value="InterPro"/>
</dbReference>
<dbReference type="NCBIfam" id="TIGR03075">
    <property type="entry name" value="PQQ_enz_alc_DH"/>
    <property type="match status" value="1"/>
</dbReference>
<evidence type="ECO:0000256" key="2">
    <source>
        <dbReference type="ARBA" id="ARBA00001931"/>
    </source>
</evidence>
<dbReference type="SUPFAM" id="SSF46626">
    <property type="entry name" value="Cytochrome c"/>
    <property type="match status" value="1"/>
</dbReference>
<dbReference type="SMART" id="SM00564">
    <property type="entry name" value="PQQ"/>
    <property type="match status" value="5"/>
</dbReference>
<feature type="compositionally biased region" description="Polar residues" evidence="13">
    <location>
        <begin position="41"/>
        <end position="55"/>
    </location>
</feature>
<evidence type="ECO:0000256" key="9">
    <source>
        <dbReference type="ARBA" id="ARBA00023002"/>
    </source>
</evidence>
<feature type="signal peptide" evidence="14">
    <location>
        <begin position="1"/>
        <end position="26"/>
    </location>
</feature>
<dbReference type="Gene3D" id="1.10.760.10">
    <property type="entry name" value="Cytochrome c-like domain"/>
    <property type="match status" value="1"/>
</dbReference>
<proteinExistence type="inferred from homology"/>
<evidence type="ECO:0000256" key="14">
    <source>
        <dbReference type="SAM" id="SignalP"/>
    </source>
</evidence>
<keyword evidence="11" id="KW-1015">Disulfide bond</keyword>
<evidence type="ECO:0000256" key="3">
    <source>
        <dbReference type="ARBA" id="ARBA00008156"/>
    </source>
</evidence>
<evidence type="ECO:0000256" key="5">
    <source>
        <dbReference type="ARBA" id="ARBA00022723"/>
    </source>
</evidence>
<evidence type="ECO:0000313" key="16">
    <source>
        <dbReference type="EMBL" id="AAR38298.1"/>
    </source>
</evidence>
<dbReference type="EMBL" id="AY458648">
    <property type="protein sequence ID" value="AAR38298.1"/>
    <property type="molecule type" value="Genomic_DNA"/>
</dbReference>
<feature type="compositionally biased region" description="Low complexity" evidence="13">
    <location>
        <begin position="28"/>
        <end position="40"/>
    </location>
</feature>
<evidence type="ECO:0000256" key="4">
    <source>
        <dbReference type="ARBA" id="ARBA00022617"/>
    </source>
</evidence>
<reference evidence="16" key="2">
    <citation type="submission" date="2003-12" db="EMBL/GenBank/DDBJ databases">
        <title>Monterey Bay Coastal Ocean Microbial Observatory environmental clone sequencing.</title>
        <authorList>
            <person name="DeLong E.F."/>
        </authorList>
    </citation>
    <scope>NUCLEOTIDE SEQUENCE</scope>
</reference>
<comment type="cofactor">
    <cofactor evidence="1">
        <name>Ca(2+)</name>
        <dbReference type="ChEBI" id="CHEBI:29108"/>
    </cofactor>
</comment>
<dbReference type="PANTHER" id="PTHR32303">
    <property type="entry name" value="QUINOPROTEIN ALCOHOL DEHYDROGENASE (CYTOCHROME C)"/>
    <property type="match status" value="1"/>
</dbReference>
<gene>
    <name evidence="16" type="ORF">MBMO_EBAC000-69B03.47</name>
</gene>
<dbReference type="InterPro" id="IPR009056">
    <property type="entry name" value="Cyt_c-like_dom"/>
</dbReference>
<keyword evidence="10 12" id="KW-0408">Iron</keyword>
<evidence type="ECO:0000256" key="12">
    <source>
        <dbReference type="PROSITE-ProRule" id="PRU00433"/>
    </source>
</evidence>
<dbReference type="Pfam" id="PF01011">
    <property type="entry name" value="PQQ"/>
    <property type="match status" value="2"/>
</dbReference>
<dbReference type="PROSITE" id="PS51257">
    <property type="entry name" value="PROKAR_LIPOPROTEIN"/>
    <property type="match status" value="1"/>
</dbReference>
<keyword evidence="7" id="KW-0106">Calcium</keyword>
<dbReference type="InterPro" id="IPR036909">
    <property type="entry name" value="Cyt_c-like_dom_sf"/>
</dbReference>
<keyword evidence="5 12" id="KW-0479">Metal-binding</keyword>
<dbReference type="GO" id="GO:0016614">
    <property type="term" value="F:oxidoreductase activity, acting on CH-OH group of donors"/>
    <property type="evidence" value="ECO:0007669"/>
    <property type="project" value="InterPro"/>
</dbReference>
<dbReference type="InterPro" id="IPR001479">
    <property type="entry name" value="Quinoprotein_DH_CS"/>
</dbReference>
<dbReference type="GO" id="GO:0020037">
    <property type="term" value="F:heme binding"/>
    <property type="evidence" value="ECO:0007669"/>
    <property type="project" value="InterPro"/>
</dbReference>
<dbReference type="InterPro" id="IPR017512">
    <property type="entry name" value="PQQ_MeOH/EtOH_DH"/>
</dbReference>
<dbReference type="CDD" id="cd10279">
    <property type="entry name" value="PQQ_ADH_II"/>
    <property type="match status" value="1"/>
</dbReference>
<feature type="domain" description="Cytochrome c" evidence="15">
    <location>
        <begin position="651"/>
        <end position="729"/>
    </location>
</feature>
<keyword evidence="4 12" id="KW-0349">Heme</keyword>
<evidence type="ECO:0000256" key="8">
    <source>
        <dbReference type="ARBA" id="ARBA00022891"/>
    </source>
</evidence>
<dbReference type="Gene3D" id="2.140.10.10">
    <property type="entry name" value="Quinoprotein alcohol dehydrogenase-like superfamily"/>
    <property type="match status" value="1"/>
</dbReference>
<organism evidence="16">
    <name type="scientific">uncultured marine bacterium 581</name>
    <dbReference type="NCBI Taxonomy" id="257401"/>
    <lineage>
        <taxon>Bacteria</taxon>
        <taxon>environmental samples</taxon>
    </lineage>
</organism>
<sequence>MRRTFKVSLCLLIFAIIGACDTKSEAGNGSSNTNSISNNNVTDQQPSNNPLQSGSWLTGGGDYRQAYFSPLKHINRSNVTELGYAWHIDLPSEHGYEATPLMVDGVLYGSGPQGIAFAVDASNGRSLWQFNPEIDPQFMRKVCCGVVNRGVALSGETVFVAALDGHLFALDKIDGTVVWRADTFMDRKRGYTITGAPYIAGDLVIIGNAGAEFDARGYITAYDRHTGEQRWRFFTVPNSPNPPFEHPELEVAAATWDPDSLWQVGLGGTVWDAMAFDPQLNLLYVGTGNAAPYPRKLRSPVGGDNLYLASILAINPDDGRLVWHYQTTPGDNWDFTATQKMILADLTIEGKSRQVLMQAPKNGFFYVLDRVTGELISAEPYAQVSWASHIDLDTGRPVETAQAEYFDEPKLIFPGPQGAHNWQPMSYSPQTGLVYIPAKEAGAIWTMPEEAFTYQEGGLNSHSQYIFTTPGEWGLDSALAKTLPSLKVLGAGQPDTTIRGFLRAWNPVTQTLAWERETSGPWIGNMNAFWNGGGVLSTAGNLVFQGRGTGELAALDAYTGETLHQIAVGASMMAAPMSYSVDGIQYVAILTGVGGGNGNDYVPGMAAYTYGNAGRLIAFKLGGGTVPKRPEVVHAGASTAPPAVARRGSPQQIMEGESLFLRNCAKCHANIDGRGAGIPDLRRMSADTHRAFRQIVLEGTLVERGMGNFSDLLNADQVEALHTYLIDEAWQLFSRNVPTGEWHSGEQELP</sequence>
<feature type="chain" id="PRO_5004280686" evidence="14">
    <location>
        <begin position="27"/>
        <end position="750"/>
    </location>
</feature>
<dbReference type="GO" id="GO:0009055">
    <property type="term" value="F:electron transfer activity"/>
    <property type="evidence" value="ECO:0007669"/>
    <property type="project" value="InterPro"/>
</dbReference>
<evidence type="ECO:0000256" key="1">
    <source>
        <dbReference type="ARBA" id="ARBA00001913"/>
    </source>
</evidence>
<dbReference type="GO" id="GO:0005509">
    <property type="term" value="F:calcium ion binding"/>
    <property type="evidence" value="ECO:0007669"/>
    <property type="project" value="InterPro"/>
</dbReference>
<accession>Q6SFC4</accession>
<dbReference type="SUPFAM" id="SSF50998">
    <property type="entry name" value="Quinoprotein alcohol dehydrogenase-like"/>
    <property type="match status" value="1"/>
</dbReference>
<comment type="cofactor">
    <cofactor evidence="2">
        <name>pyrroloquinoline quinone</name>
        <dbReference type="ChEBI" id="CHEBI:58442"/>
    </cofactor>
</comment>
<keyword evidence="9" id="KW-0560">Oxidoreductase</keyword>
<keyword evidence="8" id="KW-0634">PQQ</keyword>
<evidence type="ECO:0000256" key="13">
    <source>
        <dbReference type="SAM" id="MobiDB-lite"/>
    </source>
</evidence>
<dbReference type="AlphaFoldDB" id="Q6SFC4"/>
<evidence type="ECO:0000256" key="7">
    <source>
        <dbReference type="ARBA" id="ARBA00022837"/>
    </source>
</evidence>
<reference evidence="16" key="1">
    <citation type="submission" date="2003-11" db="EMBL/GenBank/DDBJ databases">
        <authorList>
            <person name="Heidelberg J.F."/>
            <person name="Eisen J.A."/>
            <person name="Nelson W.C."/>
            <person name="DeLong E.F."/>
        </authorList>
    </citation>
    <scope>NUCLEOTIDE SEQUENCE</scope>
</reference>
<dbReference type="PROSITE" id="PS51007">
    <property type="entry name" value="CYTC"/>
    <property type="match status" value="1"/>
</dbReference>
<feature type="region of interest" description="Disordered" evidence="13">
    <location>
        <begin position="25"/>
        <end position="55"/>
    </location>
</feature>
<dbReference type="GO" id="GO:0030288">
    <property type="term" value="C:outer membrane-bounded periplasmic space"/>
    <property type="evidence" value="ECO:0007669"/>
    <property type="project" value="InterPro"/>
</dbReference>
<name>Q6SFC4_9BACT</name>
<evidence type="ECO:0000256" key="11">
    <source>
        <dbReference type="ARBA" id="ARBA00023157"/>
    </source>
</evidence>